<name>A0AAV7KWS0_PLEWA</name>
<evidence type="ECO:0000256" key="1">
    <source>
        <dbReference type="SAM" id="MobiDB-lite"/>
    </source>
</evidence>
<evidence type="ECO:0000313" key="2">
    <source>
        <dbReference type="EMBL" id="KAJ1083697.1"/>
    </source>
</evidence>
<reference evidence="2" key="1">
    <citation type="journal article" date="2022" name="bioRxiv">
        <title>Sequencing and chromosome-scale assembly of the giantPleurodeles waltlgenome.</title>
        <authorList>
            <person name="Brown T."/>
            <person name="Elewa A."/>
            <person name="Iarovenko S."/>
            <person name="Subramanian E."/>
            <person name="Araus A.J."/>
            <person name="Petzold A."/>
            <person name="Susuki M."/>
            <person name="Suzuki K.-i.T."/>
            <person name="Hayashi T."/>
            <person name="Toyoda A."/>
            <person name="Oliveira C."/>
            <person name="Osipova E."/>
            <person name="Leigh N.D."/>
            <person name="Simon A."/>
            <person name="Yun M.H."/>
        </authorList>
    </citation>
    <scope>NUCLEOTIDE SEQUENCE</scope>
    <source>
        <strain evidence="2">20211129_DDA</strain>
        <tissue evidence="2">Liver</tissue>
    </source>
</reference>
<feature type="region of interest" description="Disordered" evidence="1">
    <location>
        <begin position="38"/>
        <end position="80"/>
    </location>
</feature>
<protein>
    <submittedName>
        <fullName evidence="2">Uncharacterized protein</fullName>
    </submittedName>
</protein>
<gene>
    <name evidence="2" type="ORF">NDU88_003852</name>
</gene>
<dbReference type="EMBL" id="JANPWB010000016">
    <property type="protein sequence ID" value="KAJ1083697.1"/>
    <property type="molecule type" value="Genomic_DNA"/>
</dbReference>
<organism evidence="2 3">
    <name type="scientific">Pleurodeles waltl</name>
    <name type="common">Iberian ribbed newt</name>
    <dbReference type="NCBI Taxonomy" id="8319"/>
    <lineage>
        <taxon>Eukaryota</taxon>
        <taxon>Metazoa</taxon>
        <taxon>Chordata</taxon>
        <taxon>Craniata</taxon>
        <taxon>Vertebrata</taxon>
        <taxon>Euteleostomi</taxon>
        <taxon>Amphibia</taxon>
        <taxon>Batrachia</taxon>
        <taxon>Caudata</taxon>
        <taxon>Salamandroidea</taxon>
        <taxon>Salamandridae</taxon>
        <taxon>Pleurodelinae</taxon>
        <taxon>Pleurodeles</taxon>
    </lineage>
</organism>
<comment type="caution">
    <text evidence="2">The sequence shown here is derived from an EMBL/GenBank/DDBJ whole genome shotgun (WGS) entry which is preliminary data.</text>
</comment>
<evidence type="ECO:0000313" key="3">
    <source>
        <dbReference type="Proteomes" id="UP001066276"/>
    </source>
</evidence>
<sequence>MASAPPFLIRQRQINHLFPQPTCCLVSAAPLLRHKVKEPSLPGTQDRPGSEVLPAVRTSAPERRQPRSASARRPKHFSPAHRWGDKRVAALFRSQRDRGPCSPVCPFLLMQVSPWVHLRGAATGFSSAAPGPRQAPRMRSKAARSQPQQRFFIPMSARQLFFLGWAASEVMGLLPLAFFSQRPPCPDNWRINSFALWSLTELCPSCGPIRPRPWPVQIVTDNTTAM</sequence>
<dbReference type="AlphaFoldDB" id="A0AAV7KWS0"/>
<dbReference type="Proteomes" id="UP001066276">
    <property type="component" value="Chromosome 12"/>
</dbReference>
<keyword evidence="3" id="KW-1185">Reference proteome</keyword>
<accession>A0AAV7KWS0</accession>
<proteinExistence type="predicted"/>
<feature type="compositionally biased region" description="Basic residues" evidence="1">
    <location>
        <begin position="70"/>
        <end position="79"/>
    </location>
</feature>